<comment type="subcellular location">
    <subcellularLocation>
        <location evidence="1">Nucleus</location>
    </subcellularLocation>
</comment>
<dbReference type="OrthoDB" id="784962at2759"/>
<dbReference type="InterPro" id="IPR018359">
    <property type="entry name" value="Bromodomain_CS"/>
</dbReference>
<dbReference type="CDD" id="cd05516">
    <property type="entry name" value="Bromo_SNF2L2"/>
    <property type="match status" value="1"/>
</dbReference>
<feature type="domain" description="Bromo" evidence="10">
    <location>
        <begin position="156"/>
        <end position="226"/>
    </location>
</feature>
<keyword evidence="2" id="KW-0677">Repeat</keyword>
<dbReference type="Proteomes" id="UP001142489">
    <property type="component" value="Unassembled WGS sequence"/>
</dbReference>
<dbReference type="Gene3D" id="1.20.920.10">
    <property type="entry name" value="Bromodomain-like"/>
    <property type="match status" value="1"/>
</dbReference>
<dbReference type="InterPro" id="IPR037382">
    <property type="entry name" value="Rsc/polybromo"/>
</dbReference>
<dbReference type="InterPro" id="IPR001487">
    <property type="entry name" value="Bromodomain"/>
</dbReference>
<dbReference type="InterPro" id="IPR029295">
    <property type="entry name" value="SnAC"/>
</dbReference>
<dbReference type="GO" id="GO:0006338">
    <property type="term" value="P:chromatin remodeling"/>
    <property type="evidence" value="ECO:0007669"/>
    <property type="project" value="InterPro"/>
</dbReference>
<feature type="compositionally biased region" description="Acidic residues" evidence="9">
    <location>
        <begin position="304"/>
        <end position="315"/>
    </location>
</feature>
<dbReference type="GO" id="GO:0006368">
    <property type="term" value="P:transcription elongation by RNA polymerase II"/>
    <property type="evidence" value="ECO:0007669"/>
    <property type="project" value="TreeGrafter"/>
</dbReference>
<name>A0A9Q1B4R9_9SAUR</name>
<keyword evidence="3" id="KW-0156">Chromatin regulator</keyword>
<evidence type="ECO:0000256" key="1">
    <source>
        <dbReference type="ARBA" id="ARBA00004123"/>
    </source>
</evidence>
<dbReference type="PANTHER" id="PTHR16062:SF22">
    <property type="entry name" value="HISTONE-LYSINE N-METHYLTRANSFERASE ASH1L"/>
    <property type="match status" value="1"/>
</dbReference>
<evidence type="ECO:0000256" key="9">
    <source>
        <dbReference type="SAM" id="MobiDB-lite"/>
    </source>
</evidence>
<dbReference type="FunFam" id="1.20.920.10:FF:000004">
    <property type="entry name" value="probable global transcription activator SNF2L2 isoform X1"/>
    <property type="match status" value="1"/>
</dbReference>
<evidence type="ECO:0000259" key="10">
    <source>
        <dbReference type="PROSITE" id="PS50014"/>
    </source>
</evidence>
<keyword evidence="5 8" id="KW-0103">Bromodomain</keyword>
<dbReference type="AlphaFoldDB" id="A0A9Q1B4R9"/>
<dbReference type="InterPro" id="IPR036427">
    <property type="entry name" value="Bromodomain-like_sf"/>
</dbReference>
<proteinExistence type="predicted"/>
<evidence type="ECO:0000256" key="7">
    <source>
        <dbReference type="ARBA" id="ARBA00023242"/>
    </source>
</evidence>
<dbReference type="GO" id="GO:0042393">
    <property type="term" value="F:histone binding"/>
    <property type="evidence" value="ECO:0007669"/>
    <property type="project" value="InterPro"/>
</dbReference>
<protein>
    <recommendedName>
        <fullName evidence="10">Bromo domain-containing protein</fullName>
    </recommendedName>
</protein>
<dbReference type="EMBL" id="JAPFRF010000004">
    <property type="protein sequence ID" value="KAJ7335506.1"/>
    <property type="molecule type" value="Genomic_DNA"/>
</dbReference>
<organism evidence="11 12">
    <name type="scientific">Phrynocephalus forsythii</name>
    <dbReference type="NCBI Taxonomy" id="171643"/>
    <lineage>
        <taxon>Eukaryota</taxon>
        <taxon>Metazoa</taxon>
        <taxon>Chordata</taxon>
        <taxon>Craniata</taxon>
        <taxon>Vertebrata</taxon>
        <taxon>Euteleostomi</taxon>
        <taxon>Lepidosauria</taxon>
        <taxon>Squamata</taxon>
        <taxon>Bifurcata</taxon>
        <taxon>Unidentata</taxon>
        <taxon>Episquamata</taxon>
        <taxon>Toxicofera</taxon>
        <taxon>Iguania</taxon>
        <taxon>Acrodonta</taxon>
        <taxon>Agamidae</taxon>
        <taxon>Agaminae</taxon>
        <taxon>Phrynocephalus</taxon>
    </lineage>
</organism>
<evidence type="ECO:0000256" key="4">
    <source>
        <dbReference type="ARBA" id="ARBA00023015"/>
    </source>
</evidence>
<dbReference type="GO" id="GO:0003682">
    <property type="term" value="F:chromatin binding"/>
    <property type="evidence" value="ECO:0007669"/>
    <property type="project" value="TreeGrafter"/>
</dbReference>
<evidence type="ECO:0000313" key="12">
    <source>
        <dbReference type="Proteomes" id="UP001142489"/>
    </source>
</evidence>
<evidence type="ECO:0000256" key="8">
    <source>
        <dbReference type="PROSITE-ProRule" id="PRU00035"/>
    </source>
</evidence>
<evidence type="ECO:0000313" key="11">
    <source>
        <dbReference type="EMBL" id="KAJ7335506.1"/>
    </source>
</evidence>
<evidence type="ECO:0000256" key="5">
    <source>
        <dbReference type="ARBA" id="ARBA00023117"/>
    </source>
</evidence>
<dbReference type="PROSITE" id="PS00633">
    <property type="entry name" value="BROMODOMAIN_1"/>
    <property type="match status" value="1"/>
</dbReference>
<feature type="compositionally biased region" description="Acidic residues" evidence="9">
    <location>
        <begin position="247"/>
        <end position="265"/>
    </location>
</feature>
<dbReference type="GO" id="GO:0016586">
    <property type="term" value="C:RSC-type complex"/>
    <property type="evidence" value="ECO:0007669"/>
    <property type="project" value="InterPro"/>
</dbReference>
<feature type="region of interest" description="Disordered" evidence="9">
    <location>
        <begin position="243"/>
        <end position="315"/>
    </location>
</feature>
<feature type="region of interest" description="Disordered" evidence="9">
    <location>
        <begin position="98"/>
        <end position="138"/>
    </location>
</feature>
<keyword evidence="7" id="KW-0539">Nucleus</keyword>
<evidence type="ECO:0000256" key="3">
    <source>
        <dbReference type="ARBA" id="ARBA00022853"/>
    </source>
</evidence>
<feature type="compositionally biased region" description="Basic and acidic residues" evidence="9">
    <location>
        <begin position="278"/>
        <end position="287"/>
    </location>
</feature>
<feature type="compositionally biased region" description="Basic residues" evidence="9">
    <location>
        <begin position="288"/>
        <end position="299"/>
    </location>
</feature>
<dbReference type="SMART" id="SM01314">
    <property type="entry name" value="SnAC"/>
    <property type="match status" value="1"/>
</dbReference>
<accession>A0A9Q1B4R9</accession>
<dbReference type="PANTHER" id="PTHR16062">
    <property type="entry name" value="SWI/SNF-RELATED"/>
    <property type="match status" value="1"/>
</dbReference>
<keyword evidence="6" id="KW-0804">Transcription</keyword>
<gene>
    <name evidence="11" type="ORF">JRQ81_013447</name>
</gene>
<evidence type="ECO:0000256" key="2">
    <source>
        <dbReference type="ARBA" id="ARBA00022737"/>
    </source>
</evidence>
<keyword evidence="4" id="KW-0805">Transcription regulation</keyword>
<feature type="compositionally biased region" description="Basic and acidic residues" evidence="9">
    <location>
        <begin position="107"/>
        <end position="118"/>
    </location>
</feature>
<dbReference type="Pfam" id="PF14619">
    <property type="entry name" value="SnAC"/>
    <property type="match status" value="1"/>
</dbReference>
<dbReference type="PRINTS" id="PR00503">
    <property type="entry name" value="BROMODOMAIN"/>
</dbReference>
<dbReference type="PROSITE" id="PS50014">
    <property type="entry name" value="BROMODOMAIN_2"/>
    <property type="match status" value="1"/>
</dbReference>
<sequence>MKKNLSCLCEWTWIDAGKMPGIQSANRRLMEEDDLPSWIVKDDAEVERLTCEEEEEKIFGRGSRQRRDVDYSDALTEKQWLRAIEDGNLEEMEEEVRLKKRKRRRNVDKDSGKEDGEKAKKRRGRPPAEKLSPNPPKLTKQMNAIIDTVINYKDSSGRQLSEVFIQLPSRKEYPEYYELIRKPVDFKKIKERIRNHKYRSLGDLEKDVMLLCHNAQTFNLEGSQIYEDSIVLQSVFKSARQKLAKEDESEEESNEDDDDDDDESESESKSVKVKIKLNKKDDKNRDKGKGKKRQSRVKVKPVVSDDDSDEDQDEN</sequence>
<comment type="caution">
    <text evidence="11">The sequence shown here is derived from an EMBL/GenBank/DDBJ whole genome shotgun (WGS) entry which is preliminary data.</text>
</comment>
<dbReference type="SUPFAM" id="SSF47370">
    <property type="entry name" value="Bromodomain"/>
    <property type="match status" value="1"/>
</dbReference>
<dbReference type="SMART" id="SM00297">
    <property type="entry name" value="BROMO"/>
    <property type="match status" value="1"/>
</dbReference>
<reference evidence="11" key="1">
    <citation type="journal article" date="2023" name="DNA Res.">
        <title>Chromosome-level genome assembly of Phrynocephalus forsythii using third-generation DNA sequencing and Hi-C analysis.</title>
        <authorList>
            <person name="Qi Y."/>
            <person name="Zhao W."/>
            <person name="Zhao Y."/>
            <person name="Niu C."/>
            <person name="Cao S."/>
            <person name="Zhang Y."/>
        </authorList>
    </citation>
    <scope>NUCLEOTIDE SEQUENCE</scope>
    <source>
        <tissue evidence="11">Muscle</tissue>
    </source>
</reference>
<dbReference type="Pfam" id="PF00439">
    <property type="entry name" value="Bromodomain"/>
    <property type="match status" value="1"/>
</dbReference>
<evidence type="ECO:0000256" key="6">
    <source>
        <dbReference type="ARBA" id="ARBA00023163"/>
    </source>
</evidence>
<keyword evidence="12" id="KW-1185">Reference proteome</keyword>